<feature type="signal peptide" evidence="1">
    <location>
        <begin position="1"/>
        <end position="21"/>
    </location>
</feature>
<protein>
    <submittedName>
        <fullName evidence="2">Uncharacterized protein</fullName>
    </submittedName>
</protein>
<comment type="caution">
    <text evidence="2">The sequence shown here is derived from an EMBL/GenBank/DDBJ whole genome shotgun (WGS) entry which is preliminary data.</text>
</comment>
<keyword evidence="1" id="KW-0732">Signal</keyword>
<organism evidence="2 3">
    <name type="scientific">Elysia chlorotica</name>
    <name type="common">Eastern emerald elysia</name>
    <name type="synonym">Sea slug</name>
    <dbReference type="NCBI Taxonomy" id="188477"/>
    <lineage>
        <taxon>Eukaryota</taxon>
        <taxon>Metazoa</taxon>
        <taxon>Spiralia</taxon>
        <taxon>Lophotrochozoa</taxon>
        <taxon>Mollusca</taxon>
        <taxon>Gastropoda</taxon>
        <taxon>Heterobranchia</taxon>
        <taxon>Euthyneura</taxon>
        <taxon>Panpulmonata</taxon>
        <taxon>Sacoglossa</taxon>
        <taxon>Placobranchoidea</taxon>
        <taxon>Plakobranchidae</taxon>
        <taxon>Elysia</taxon>
    </lineage>
</organism>
<accession>A0A433T1S5</accession>
<feature type="chain" id="PRO_5019484632" evidence="1">
    <location>
        <begin position="22"/>
        <end position="127"/>
    </location>
</feature>
<evidence type="ECO:0000313" key="2">
    <source>
        <dbReference type="EMBL" id="RUS75511.1"/>
    </source>
</evidence>
<name>A0A433T1S5_ELYCH</name>
<keyword evidence="3" id="KW-1185">Reference proteome</keyword>
<proteinExistence type="predicted"/>
<dbReference type="OrthoDB" id="6157525at2759"/>
<gene>
    <name evidence="2" type="ORF">EGW08_016728</name>
</gene>
<evidence type="ECO:0000256" key="1">
    <source>
        <dbReference type="SAM" id="SignalP"/>
    </source>
</evidence>
<dbReference type="EMBL" id="RQTK01000735">
    <property type="protein sequence ID" value="RUS75511.1"/>
    <property type="molecule type" value="Genomic_DNA"/>
</dbReference>
<dbReference type="AlphaFoldDB" id="A0A433T1S5"/>
<reference evidence="2 3" key="1">
    <citation type="submission" date="2019-01" db="EMBL/GenBank/DDBJ databases">
        <title>A draft genome assembly of the solar-powered sea slug Elysia chlorotica.</title>
        <authorList>
            <person name="Cai H."/>
            <person name="Li Q."/>
            <person name="Fang X."/>
            <person name="Li J."/>
            <person name="Curtis N.E."/>
            <person name="Altenburger A."/>
            <person name="Shibata T."/>
            <person name="Feng M."/>
            <person name="Maeda T."/>
            <person name="Schwartz J.A."/>
            <person name="Shigenobu S."/>
            <person name="Lundholm N."/>
            <person name="Nishiyama T."/>
            <person name="Yang H."/>
            <person name="Hasebe M."/>
            <person name="Li S."/>
            <person name="Pierce S.K."/>
            <person name="Wang J."/>
        </authorList>
    </citation>
    <scope>NUCLEOTIDE SEQUENCE [LARGE SCALE GENOMIC DNA]</scope>
    <source>
        <strain evidence="2">EC2010</strain>
        <tissue evidence="2">Whole organism of an adult</tissue>
    </source>
</reference>
<dbReference type="Proteomes" id="UP000271974">
    <property type="component" value="Unassembled WGS sequence"/>
</dbReference>
<evidence type="ECO:0000313" key="3">
    <source>
        <dbReference type="Proteomes" id="UP000271974"/>
    </source>
</evidence>
<sequence>MVICVCCLGVILIIAVGLCCGFHARAKHKERVSKSRMFHFTPEPNIIKLPRVWMDTPSYLDDLSPQNNRRMSMASTADVNEYFGGFILEDLPASSIQRHADALSSYYQTTANLCGVPSPSQQSLYRY</sequence>